<dbReference type="InterPro" id="IPR034001">
    <property type="entry name" value="ABCG_PDR_1"/>
</dbReference>
<dbReference type="Gene3D" id="3.40.50.300">
    <property type="entry name" value="P-loop containing nucleotide triphosphate hydrolases"/>
    <property type="match status" value="2"/>
</dbReference>
<keyword evidence="4 10" id="KW-0812">Transmembrane</keyword>
<evidence type="ECO:0000256" key="1">
    <source>
        <dbReference type="ARBA" id="ARBA00004141"/>
    </source>
</evidence>
<reference evidence="12" key="1">
    <citation type="submission" date="2023-06" db="EMBL/GenBank/DDBJ databases">
        <title>Genome-scale phylogeny and comparative genomics of the fungal order Sordariales.</title>
        <authorList>
            <consortium name="Lawrence Berkeley National Laboratory"/>
            <person name="Hensen N."/>
            <person name="Bonometti L."/>
            <person name="Westerberg I."/>
            <person name="Brannstrom I.O."/>
            <person name="Guillou S."/>
            <person name="Cros-Aarteil S."/>
            <person name="Calhoun S."/>
            <person name="Haridas S."/>
            <person name="Kuo A."/>
            <person name="Mondo S."/>
            <person name="Pangilinan J."/>
            <person name="Riley R."/>
            <person name="Labutti K."/>
            <person name="Andreopoulos B."/>
            <person name="Lipzen A."/>
            <person name="Chen C."/>
            <person name="Yanf M."/>
            <person name="Daum C."/>
            <person name="Ng V."/>
            <person name="Clum A."/>
            <person name="Steindorff A."/>
            <person name="Ohm R."/>
            <person name="Martin F."/>
            <person name="Silar P."/>
            <person name="Natvig D."/>
            <person name="Lalanne C."/>
            <person name="Gautier V."/>
            <person name="Ament-Velasquez S.L."/>
            <person name="Kruys A."/>
            <person name="Hutchinson M.I."/>
            <person name="Powell A.J."/>
            <person name="Barry K."/>
            <person name="Miller A.N."/>
            <person name="Grigoriev I.V."/>
            <person name="Debuchy R."/>
            <person name="Gladieux P."/>
            <person name="Thoren M.H."/>
            <person name="Johannesson H."/>
        </authorList>
    </citation>
    <scope>NUCLEOTIDE SEQUENCE</scope>
    <source>
        <strain evidence="12">CBS 307.81</strain>
    </source>
</reference>
<evidence type="ECO:0000256" key="2">
    <source>
        <dbReference type="ARBA" id="ARBA00006012"/>
    </source>
</evidence>
<feature type="transmembrane region" description="Helical" evidence="10">
    <location>
        <begin position="610"/>
        <end position="633"/>
    </location>
</feature>
<dbReference type="Proteomes" id="UP001174997">
    <property type="component" value="Unassembled WGS sequence"/>
</dbReference>
<feature type="transmembrane region" description="Helical" evidence="10">
    <location>
        <begin position="1254"/>
        <end position="1281"/>
    </location>
</feature>
<keyword evidence="5" id="KW-0547">Nucleotide-binding</keyword>
<feature type="domain" description="ABC transporter" evidence="11">
    <location>
        <begin position="800"/>
        <end position="1043"/>
    </location>
</feature>
<comment type="subcellular location">
    <subcellularLocation>
        <location evidence="1">Membrane</location>
        <topology evidence="1">Multi-pass membrane protein</topology>
    </subcellularLocation>
</comment>
<dbReference type="InterPro" id="IPR003593">
    <property type="entry name" value="AAA+_ATPase"/>
</dbReference>
<dbReference type="FunFam" id="3.40.50.300:FF:000054">
    <property type="entry name" value="ABC multidrug transporter atrF"/>
    <property type="match status" value="1"/>
</dbReference>
<accession>A0AA40D534</accession>
<dbReference type="SUPFAM" id="SSF52540">
    <property type="entry name" value="P-loop containing nucleoside triphosphate hydrolases"/>
    <property type="match status" value="2"/>
</dbReference>
<feature type="transmembrane region" description="Helical" evidence="10">
    <location>
        <begin position="467"/>
        <end position="490"/>
    </location>
</feature>
<protein>
    <submittedName>
        <fullName evidence="12">ABC transporter CDR4</fullName>
    </submittedName>
</protein>
<feature type="transmembrane region" description="Helical" evidence="10">
    <location>
        <begin position="1411"/>
        <end position="1431"/>
    </location>
</feature>
<dbReference type="InterPro" id="IPR003439">
    <property type="entry name" value="ABC_transporter-like_ATP-bd"/>
</dbReference>
<dbReference type="GO" id="GO:0016020">
    <property type="term" value="C:membrane"/>
    <property type="evidence" value="ECO:0007669"/>
    <property type="project" value="UniProtKB-SubCell"/>
</dbReference>
<evidence type="ECO:0000256" key="8">
    <source>
        <dbReference type="ARBA" id="ARBA00023136"/>
    </source>
</evidence>
<feature type="transmembrane region" description="Helical" evidence="10">
    <location>
        <begin position="1139"/>
        <end position="1159"/>
    </location>
</feature>
<evidence type="ECO:0000256" key="10">
    <source>
        <dbReference type="SAM" id="Phobius"/>
    </source>
</evidence>
<comment type="caution">
    <text evidence="12">The sequence shown here is derived from an EMBL/GenBank/DDBJ whole genome shotgun (WGS) entry which is preliminary data.</text>
</comment>
<dbReference type="GO" id="GO:0005524">
    <property type="term" value="F:ATP binding"/>
    <property type="evidence" value="ECO:0007669"/>
    <property type="project" value="UniProtKB-KW"/>
</dbReference>
<dbReference type="EMBL" id="JAULSY010000160">
    <property type="protein sequence ID" value="KAK0660833.1"/>
    <property type="molecule type" value="Genomic_DNA"/>
</dbReference>
<keyword evidence="13" id="KW-1185">Reference proteome</keyword>
<feature type="transmembrane region" description="Helical" evidence="10">
    <location>
        <begin position="1171"/>
        <end position="1194"/>
    </location>
</feature>
<evidence type="ECO:0000256" key="6">
    <source>
        <dbReference type="ARBA" id="ARBA00022840"/>
    </source>
</evidence>
<dbReference type="CDD" id="cd03233">
    <property type="entry name" value="ABCG_PDR_domain1"/>
    <property type="match status" value="1"/>
</dbReference>
<dbReference type="Pfam" id="PF01061">
    <property type="entry name" value="ABC2_membrane"/>
    <property type="match status" value="2"/>
</dbReference>
<keyword evidence="7 10" id="KW-1133">Transmembrane helix</keyword>
<feature type="transmembrane region" description="Helical" evidence="10">
    <location>
        <begin position="545"/>
        <end position="570"/>
    </location>
</feature>
<dbReference type="InterPro" id="IPR010929">
    <property type="entry name" value="PDR_CDR_ABC"/>
</dbReference>
<dbReference type="Pfam" id="PF14510">
    <property type="entry name" value="ABC_trans_N"/>
    <property type="match status" value="1"/>
</dbReference>
<dbReference type="InterPro" id="IPR013525">
    <property type="entry name" value="ABC2_TM"/>
</dbReference>
<proteinExistence type="inferred from homology"/>
<evidence type="ECO:0000259" key="11">
    <source>
        <dbReference type="PROSITE" id="PS50893"/>
    </source>
</evidence>
<dbReference type="InterPro" id="IPR017871">
    <property type="entry name" value="ABC_transporter-like_CS"/>
</dbReference>
<feature type="domain" description="ABC transporter" evidence="11">
    <location>
        <begin position="103"/>
        <end position="358"/>
    </location>
</feature>
<keyword evidence="3" id="KW-0813">Transport</keyword>
<feature type="transmembrane region" description="Helical" evidence="10">
    <location>
        <begin position="716"/>
        <end position="735"/>
    </location>
</feature>
<dbReference type="GO" id="GO:0016887">
    <property type="term" value="F:ATP hydrolysis activity"/>
    <property type="evidence" value="ECO:0007669"/>
    <property type="project" value="InterPro"/>
</dbReference>
<evidence type="ECO:0000256" key="5">
    <source>
        <dbReference type="ARBA" id="ARBA00022741"/>
    </source>
</evidence>
<evidence type="ECO:0000313" key="13">
    <source>
        <dbReference type="Proteomes" id="UP001174997"/>
    </source>
</evidence>
<name>A0AA40D534_9PEZI</name>
<dbReference type="InterPro" id="IPR027417">
    <property type="entry name" value="P-loop_NTPase"/>
</dbReference>
<feature type="transmembrane region" description="Helical" evidence="10">
    <location>
        <begin position="576"/>
        <end position="598"/>
    </location>
</feature>
<dbReference type="CDD" id="cd03232">
    <property type="entry name" value="ABCG_PDR_domain2"/>
    <property type="match status" value="1"/>
</dbReference>
<dbReference type="InterPro" id="IPR034003">
    <property type="entry name" value="ABCG_PDR_2"/>
</dbReference>
<dbReference type="GO" id="GO:0140359">
    <property type="term" value="F:ABC-type transporter activity"/>
    <property type="evidence" value="ECO:0007669"/>
    <property type="project" value="InterPro"/>
</dbReference>
<keyword evidence="6" id="KW-0067">ATP-binding</keyword>
<feature type="compositionally biased region" description="Polar residues" evidence="9">
    <location>
        <begin position="1"/>
        <end position="17"/>
    </location>
</feature>
<evidence type="ECO:0000256" key="4">
    <source>
        <dbReference type="ARBA" id="ARBA00022692"/>
    </source>
</evidence>
<feature type="region of interest" description="Disordered" evidence="9">
    <location>
        <begin position="1"/>
        <end position="20"/>
    </location>
</feature>
<dbReference type="SMART" id="SM00382">
    <property type="entry name" value="AAA"/>
    <property type="match status" value="2"/>
</dbReference>
<dbReference type="PROSITE" id="PS50893">
    <property type="entry name" value="ABC_TRANSPORTER_2"/>
    <property type="match status" value="2"/>
</dbReference>
<evidence type="ECO:0000256" key="3">
    <source>
        <dbReference type="ARBA" id="ARBA00022448"/>
    </source>
</evidence>
<feature type="transmembrane region" description="Helical" evidence="10">
    <location>
        <begin position="1288"/>
        <end position="1307"/>
    </location>
</feature>
<feature type="transmembrane region" description="Helical" evidence="10">
    <location>
        <begin position="1215"/>
        <end position="1242"/>
    </location>
</feature>
<evidence type="ECO:0000313" key="12">
    <source>
        <dbReference type="EMBL" id="KAK0660833.1"/>
    </source>
</evidence>
<feature type="transmembrane region" description="Helical" evidence="10">
    <location>
        <begin position="502"/>
        <end position="524"/>
    </location>
</feature>
<organism evidence="12 13">
    <name type="scientific">Cercophora samala</name>
    <dbReference type="NCBI Taxonomy" id="330535"/>
    <lineage>
        <taxon>Eukaryota</taxon>
        <taxon>Fungi</taxon>
        <taxon>Dikarya</taxon>
        <taxon>Ascomycota</taxon>
        <taxon>Pezizomycotina</taxon>
        <taxon>Sordariomycetes</taxon>
        <taxon>Sordariomycetidae</taxon>
        <taxon>Sordariales</taxon>
        <taxon>Lasiosphaeriaceae</taxon>
        <taxon>Cercophora</taxon>
    </lineage>
</organism>
<evidence type="ECO:0000256" key="9">
    <source>
        <dbReference type="SAM" id="MobiDB-lite"/>
    </source>
</evidence>
<evidence type="ECO:0000256" key="7">
    <source>
        <dbReference type="ARBA" id="ARBA00022989"/>
    </source>
</evidence>
<comment type="similarity">
    <text evidence="2">Belongs to the ABC transporter superfamily. ABCG family. PDR (TC 3.A.1.205) subfamily.</text>
</comment>
<dbReference type="InterPro" id="IPR029481">
    <property type="entry name" value="ABC_trans_N"/>
</dbReference>
<dbReference type="Pfam" id="PF06422">
    <property type="entry name" value="PDR_CDR"/>
    <property type="match status" value="1"/>
</dbReference>
<keyword evidence="8 10" id="KW-0472">Membrane</keyword>
<dbReference type="PANTHER" id="PTHR19241">
    <property type="entry name" value="ATP-BINDING CASSETTE TRANSPORTER"/>
    <property type="match status" value="1"/>
</dbReference>
<gene>
    <name evidence="12" type="ORF">QBC41DRAFT_307554</name>
</gene>
<sequence>MAGLLSQSNSTDATQEVKQLAKRLSKTAGAANGPINPIPESILDPKAAIFDARAWTKEFIKLSESDPNTAPIRALGVAFQKLTVNGWHTGTQIQRSVSSVVVEGVRNLVRFVANRQGSTQKQILRNFEGVVEKGEMLLVLGPPGSGCSTLLKTLASQTADLEVDSASYLNYRGIHPKHIRGSLRGDVLYNAELDVHLAHLTVGATLSFASLARSVRHVPGGFTRHELALIRRDVMMAIFGLTHTANTRVGDEVVRGVSGGERKRVSIAEAALTGAKLQCWDNSTRGLDSANAINFCQNLRLQADLCDVASVVSLYQAPQSAYDLFDRVTVLYDGRQIFFGPAPAAKKYFEDLGFQCPERQTVPDFLTSMTSSHERRPRPGYEHLVPRTPDEFAQRWIQSHHRQQLLHELIAYEEKHPQETRLTEYRESRRQEQARIQRAKSPYMISYFQQVSLAFWRAWRRLLADPAFTIASLVFFLIIAIVLATMFFNLKEDSSSFYYRGGIIFFSLMFNAFASQLEVITIYAERPVVEKHNRYAFYHQSAQAFASYLCDLPYKIINMFVFNIMVYFMAHLRREASAFFFFCLITLISTLTLSAMFRTLASITRSLEEAMIPSALLGIGLIIYTGFTLPTAYMPSWSRWMAYINPLSYAFEALMANEFHGREFPCASMIPQGPSYEDLPPRSQVCSVVGAEPGSSFVQGDRYINMSFNYRNEHKWRNVGVIVGFMVIFFAIYLVTAEFARPPKTTGEILVFGRTVAKSRKRDSVDSDPEAFNQGQQTVVVEKGSVIQASSGLAAGSSVFHWEDLCYDIKIKGQERRLLDHVDGWVKPGVSTILMGVSGAGKTTLLDTLAARVSIGIVTGDILINGAATDTTFQHQVGYAQQQDLHLSTMTVREALEFSAILRQPAERSRKDKLCYVYHVIDMLEMQDFADAVIGVPGEGLNIEQRKRLTIGVELAARPQLLIFFDEPTSGLDSQTSWVISTLIKKLADSGQAVLCTIHQPSAILFNQFDRLLLFAPGGKTVYFGDLGANASTLIHYFEHNGARPIAAGENPAEWMLQVIEPSDDGSFSIYWHHVWRSSPEYQSVKQELARLRSLAHHQAHTVKSNNQASQHQEFVSSFSTQFREVTLRIMKHFWRSPTYIWSKVALFTLSSLYLGFSYPSNNSIQGLQNQLWAIFIFFVLFMHYNEQIMPMFIPQRNLYEARERPSKAYRWTTFVSANILIELGWSTLMAVVIFCCWYYPVGFVRNTTPDDRAIRGFLVFLFLWEYLLFTSTIAHFAIVWIDLPEEAGVLTTLLWMLCILFCGIGVPPADLPAFWKFMHRASPATYLAGGIMSTAVAGADVVCADYEILHVVPPQNMTCWDFLGPFAQAAGGRVLNRNALDLCEYCPLGTTDDFLARFELSYDTRWRDFGLVWVYILVNIMAALGFYWIFRVPKGTGAQKKRA</sequence>
<dbReference type="PROSITE" id="PS00211">
    <property type="entry name" value="ABC_TRANSPORTER_1"/>
    <property type="match status" value="1"/>
</dbReference>
<dbReference type="Pfam" id="PF00005">
    <property type="entry name" value="ABC_tran"/>
    <property type="match status" value="2"/>
</dbReference>